<sequence>LVDDDFQTIMSAIEEGKGIYNNIKNFVRFQLSTFCGSILLWMDPQLRALE</sequence>
<feature type="non-terminal residue" evidence="1">
    <location>
        <position position="1"/>
    </location>
</feature>
<organism evidence="1">
    <name type="scientific">Pan troglodytes</name>
    <name type="common">Chimpanzee</name>
    <dbReference type="NCBI Taxonomy" id="9598"/>
    <lineage>
        <taxon>Eukaryota</taxon>
        <taxon>Metazoa</taxon>
        <taxon>Chordata</taxon>
        <taxon>Craniata</taxon>
        <taxon>Vertebrata</taxon>
        <taxon>Euteleostomi</taxon>
        <taxon>Mammalia</taxon>
        <taxon>Eutheria</taxon>
        <taxon>Euarchontoglires</taxon>
        <taxon>Primates</taxon>
        <taxon>Haplorrhini</taxon>
        <taxon>Catarrhini</taxon>
        <taxon>Hominidae</taxon>
        <taxon>Pan</taxon>
    </lineage>
</organism>
<comment type="caution">
    <text evidence="1">The sequence shown here is derived from an EMBL/GenBank/DDBJ whole genome shotgun (WGS) entry which is preliminary data.</text>
</comment>
<dbReference type="InterPro" id="IPR023214">
    <property type="entry name" value="HAD_sf"/>
</dbReference>
<dbReference type="Gene3D" id="3.40.50.1000">
    <property type="entry name" value="HAD superfamily/HAD-like"/>
    <property type="match status" value="1"/>
</dbReference>
<dbReference type="AlphaFoldDB" id="A0A2J8QIK9"/>
<proteinExistence type="predicted"/>
<reference evidence="1" key="1">
    <citation type="submission" date="2017-12" db="EMBL/GenBank/DDBJ databases">
        <title>High-resolution comparative analysis of great ape genomes.</title>
        <authorList>
            <person name="Pollen A."/>
            <person name="Hastie A."/>
            <person name="Hormozdiari F."/>
            <person name="Dougherty M."/>
            <person name="Liu R."/>
            <person name="Chaisson M."/>
            <person name="Hoppe E."/>
            <person name="Hill C."/>
            <person name="Pang A."/>
            <person name="Hillier L."/>
            <person name="Baker C."/>
            <person name="Armstrong J."/>
            <person name="Shendure J."/>
            <person name="Paten B."/>
            <person name="Wilson R."/>
            <person name="Chao H."/>
            <person name="Schneider V."/>
            <person name="Ventura M."/>
            <person name="Kronenberg Z."/>
            <person name="Murali S."/>
            <person name="Gordon D."/>
            <person name="Cantsilieris S."/>
            <person name="Munson K."/>
            <person name="Nelson B."/>
            <person name="Raja A."/>
            <person name="Underwood J."/>
            <person name="Diekhans M."/>
            <person name="Fiddes I."/>
            <person name="Haussler D."/>
            <person name="Eichler E."/>
        </authorList>
    </citation>
    <scope>NUCLEOTIDE SEQUENCE [LARGE SCALE GENOMIC DNA]</scope>
    <source>
        <strain evidence="1">Yerkes chimp pedigree #C0471</strain>
    </source>
</reference>
<evidence type="ECO:0000313" key="1">
    <source>
        <dbReference type="EMBL" id="PNI96125.1"/>
    </source>
</evidence>
<name>A0A2J8QIK9_PANTR</name>
<dbReference type="EMBL" id="NBAG03000036">
    <property type="protein sequence ID" value="PNI96125.1"/>
    <property type="molecule type" value="Genomic_DNA"/>
</dbReference>
<protein>
    <submittedName>
        <fullName evidence="1">ATP2C1 isoform 24</fullName>
    </submittedName>
</protein>
<gene>
    <name evidence="1" type="ORF">CK820_G0029971</name>
</gene>
<dbReference type="Gene3D" id="1.20.1110.10">
    <property type="entry name" value="Calcium-transporting ATPase, transmembrane domain"/>
    <property type="match status" value="1"/>
</dbReference>
<dbReference type="SMR" id="A0A2J8QIK9"/>
<accession>A0A2J8QIK9</accession>